<dbReference type="Pfam" id="PF04545">
    <property type="entry name" value="Sigma70_r4"/>
    <property type="match status" value="1"/>
</dbReference>
<dbReference type="Gene3D" id="1.20.120.1810">
    <property type="match status" value="1"/>
</dbReference>
<dbReference type="NCBIfam" id="NF005143">
    <property type="entry name" value="PRK06596.1"/>
    <property type="match status" value="1"/>
</dbReference>
<dbReference type="InterPro" id="IPR014284">
    <property type="entry name" value="RNA_pol_sigma-70_dom"/>
</dbReference>
<evidence type="ECO:0000256" key="2">
    <source>
        <dbReference type="ARBA" id="ARBA00023015"/>
    </source>
</evidence>
<dbReference type="InterPro" id="IPR050813">
    <property type="entry name" value="Sigma-70_Factor"/>
</dbReference>
<dbReference type="RefSeq" id="WP_163890131.1">
    <property type="nucleotide sequence ID" value="NZ_JAAFYS010000001.1"/>
</dbReference>
<evidence type="ECO:0000259" key="6">
    <source>
        <dbReference type="Pfam" id="PF04542"/>
    </source>
</evidence>
<evidence type="ECO:0000259" key="7">
    <source>
        <dbReference type="Pfam" id="PF04545"/>
    </source>
</evidence>
<dbReference type="Pfam" id="PF04542">
    <property type="entry name" value="Sigma70_r2"/>
    <property type="match status" value="1"/>
</dbReference>
<dbReference type="InterPro" id="IPR013325">
    <property type="entry name" value="RNA_pol_sigma_r2"/>
</dbReference>
<dbReference type="InterPro" id="IPR007630">
    <property type="entry name" value="RNA_pol_sigma70_r4"/>
</dbReference>
<evidence type="ECO:0000256" key="4">
    <source>
        <dbReference type="ARBA" id="ARBA00023125"/>
    </source>
</evidence>
<feature type="domain" description="RNA polymerase sigma-70 region 4" evidence="7">
    <location>
        <begin position="227"/>
        <end position="277"/>
    </location>
</feature>
<dbReference type="PANTHER" id="PTHR30376:SF3">
    <property type="entry name" value="RNA POLYMERASE SIGMA FACTOR RPOH"/>
    <property type="match status" value="1"/>
</dbReference>
<evidence type="ECO:0000256" key="1">
    <source>
        <dbReference type="ARBA" id="ARBA00007788"/>
    </source>
</evidence>
<sequence>MAHKDPDHDLKDEALRAEWLDAETEFDLARRWRDHRDERALHRLTTAYLRLAISVASRYRRYGAPMADLVQEASLGLMKAAEKFDPERGLRFSTYAIWWIRASVQDYVMRNWSLVRTGSTASQKSLFFNLRRVSAEIDADAASEGREVSPNQRADAIATALGVPKRDAEMMMGRLAGSDFSLNVAQGGDEEGGRDWIETIPSDGEDPETEVSGRQGLQALQKWLTGAMSGLSERERFILRERRLTEDPRTLESLGEELGLSKERVRQLEAGAFGKMRRDLEAKQPGLRDLLH</sequence>
<dbReference type="GO" id="GO:0016987">
    <property type="term" value="F:sigma factor activity"/>
    <property type="evidence" value="ECO:0007669"/>
    <property type="project" value="UniProtKB-KW"/>
</dbReference>
<accession>A0A6B2K1A4</accession>
<dbReference type="GO" id="GO:0006352">
    <property type="term" value="P:DNA-templated transcription initiation"/>
    <property type="evidence" value="ECO:0007669"/>
    <property type="project" value="InterPro"/>
</dbReference>
<proteinExistence type="inferred from homology"/>
<dbReference type="InterPro" id="IPR007627">
    <property type="entry name" value="RNA_pol_sigma70_r2"/>
</dbReference>
<keyword evidence="4" id="KW-0238">DNA-binding</keyword>
<dbReference type="AlphaFoldDB" id="A0A6B2K1A4"/>
<feature type="domain" description="RNA polymerase sigma-70 region 2" evidence="6">
    <location>
        <begin position="46"/>
        <end position="112"/>
    </location>
</feature>
<dbReference type="InterPro" id="IPR013324">
    <property type="entry name" value="RNA_pol_sigma_r3/r4-like"/>
</dbReference>
<gene>
    <name evidence="8" type="ORF">GZA08_03925</name>
</gene>
<organism evidence="8 9">
    <name type="scientific">Pseudoroseicyclus tamaricis</name>
    <dbReference type="NCBI Taxonomy" id="2705421"/>
    <lineage>
        <taxon>Bacteria</taxon>
        <taxon>Pseudomonadati</taxon>
        <taxon>Pseudomonadota</taxon>
        <taxon>Alphaproteobacteria</taxon>
        <taxon>Rhodobacterales</taxon>
        <taxon>Paracoccaceae</taxon>
        <taxon>Pseudoroseicyclus</taxon>
    </lineage>
</organism>
<keyword evidence="3" id="KW-0731">Sigma factor</keyword>
<comment type="caution">
    <text evidence="8">The sequence shown here is derived from an EMBL/GenBank/DDBJ whole genome shotgun (WGS) entry which is preliminary data.</text>
</comment>
<evidence type="ECO:0000256" key="3">
    <source>
        <dbReference type="ARBA" id="ARBA00023082"/>
    </source>
</evidence>
<dbReference type="SUPFAM" id="SSF88659">
    <property type="entry name" value="Sigma3 and sigma4 domains of RNA polymerase sigma factors"/>
    <property type="match status" value="1"/>
</dbReference>
<comment type="similarity">
    <text evidence="1">Belongs to the sigma-70 factor family.</text>
</comment>
<dbReference type="Proteomes" id="UP000474757">
    <property type="component" value="Unassembled WGS sequence"/>
</dbReference>
<dbReference type="CDD" id="cd06171">
    <property type="entry name" value="Sigma70_r4"/>
    <property type="match status" value="1"/>
</dbReference>
<dbReference type="EMBL" id="JAAGAB010000001">
    <property type="protein sequence ID" value="NDV00116.1"/>
    <property type="molecule type" value="Genomic_DNA"/>
</dbReference>
<dbReference type="PANTHER" id="PTHR30376">
    <property type="entry name" value="SIGMA FACTOR RPOH HEAT SHOCK RELATED"/>
    <property type="match status" value="1"/>
</dbReference>
<dbReference type="InterPro" id="IPR000943">
    <property type="entry name" value="RNA_pol_sigma70"/>
</dbReference>
<protein>
    <submittedName>
        <fullName evidence="8">RNA polymerase factor sigma-32</fullName>
    </submittedName>
</protein>
<dbReference type="SUPFAM" id="SSF88946">
    <property type="entry name" value="Sigma2 domain of RNA polymerase sigma factors"/>
    <property type="match status" value="1"/>
</dbReference>
<dbReference type="PRINTS" id="PR00046">
    <property type="entry name" value="SIGMA70FCT"/>
</dbReference>
<reference evidence="8 9" key="1">
    <citation type="submission" date="2020-02" db="EMBL/GenBank/DDBJ databases">
        <title>Pseudoroseicyclus tamarix, sp. nov., isolated from offshore sediment of a Tamarix chinensis forest.</title>
        <authorList>
            <person name="Gai Y."/>
        </authorList>
    </citation>
    <scope>NUCLEOTIDE SEQUENCE [LARGE SCALE GENOMIC DNA]</scope>
    <source>
        <strain evidence="8 9">CLL3-39</strain>
    </source>
</reference>
<keyword evidence="5" id="KW-0804">Transcription</keyword>
<dbReference type="NCBIfam" id="TIGR02937">
    <property type="entry name" value="sigma70-ECF"/>
    <property type="match status" value="1"/>
</dbReference>
<evidence type="ECO:0000313" key="9">
    <source>
        <dbReference type="Proteomes" id="UP000474757"/>
    </source>
</evidence>
<dbReference type="GO" id="GO:0003677">
    <property type="term" value="F:DNA binding"/>
    <property type="evidence" value="ECO:0007669"/>
    <property type="project" value="UniProtKB-KW"/>
</dbReference>
<evidence type="ECO:0000313" key="8">
    <source>
        <dbReference type="EMBL" id="NDV00116.1"/>
    </source>
</evidence>
<dbReference type="NCBIfam" id="NF005693">
    <property type="entry name" value="PRK07500.1"/>
    <property type="match status" value="1"/>
</dbReference>
<name>A0A6B2K1A4_9RHOB</name>
<keyword evidence="2" id="KW-0805">Transcription regulation</keyword>
<evidence type="ECO:0000256" key="5">
    <source>
        <dbReference type="ARBA" id="ARBA00023163"/>
    </source>
</evidence>
<keyword evidence="9" id="KW-1185">Reference proteome</keyword>
<dbReference type="Gene3D" id="1.20.140.160">
    <property type="match status" value="1"/>
</dbReference>